<dbReference type="NCBIfam" id="TIGR01060">
    <property type="entry name" value="eno"/>
    <property type="match status" value="1"/>
</dbReference>
<feature type="active site" description="Proton donor" evidence="12 13">
    <location>
        <position position="205"/>
    </location>
</feature>
<dbReference type="AlphaFoldDB" id="A0A099FDG8"/>
<evidence type="ECO:0000256" key="1">
    <source>
        <dbReference type="ARBA" id="ARBA00005031"/>
    </source>
</evidence>
<dbReference type="GO" id="GO:0000015">
    <property type="term" value="C:phosphopyruvate hydratase complex"/>
    <property type="evidence" value="ECO:0007669"/>
    <property type="project" value="InterPro"/>
</dbReference>
<keyword evidence="5 12" id="KW-0963">Cytoplasm</keyword>
<dbReference type="InterPro" id="IPR020810">
    <property type="entry name" value="Enolase_C"/>
</dbReference>
<evidence type="ECO:0000256" key="15">
    <source>
        <dbReference type="PIRSR" id="PIRSR001400-3"/>
    </source>
</evidence>
<keyword evidence="19" id="KW-1185">Reference proteome</keyword>
<evidence type="ECO:0000256" key="9">
    <source>
        <dbReference type="ARBA" id="ARBA00023152"/>
    </source>
</evidence>
<feature type="binding site" evidence="12 15">
    <location>
        <position position="312"/>
    </location>
    <ligand>
        <name>Mg(2+)</name>
        <dbReference type="ChEBI" id="CHEBI:18420"/>
    </ligand>
</feature>
<comment type="pathway">
    <text evidence="1 12">Carbohydrate degradation; glycolysis; pyruvate from D-glyceraldehyde 3-phosphate: step 4/5.</text>
</comment>
<dbReference type="Pfam" id="PF03952">
    <property type="entry name" value="Enolase_N"/>
    <property type="match status" value="1"/>
</dbReference>
<comment type="caution">
    <text evidence="18">The sequence shown here is derived from an EMBL/GenBank/DDBJ whole genome shotgun (WGS) entry which is preliminary data.</text>
</comment>
<dbReference type="PIRSF" id="PIRSF001400">
    <property type="entry name" value="Enolase"/>
    <property type="match status" value="1"/>
</dbReference>
<comment type="subcellular location">
    <subcellularLocation>
        <location evidence="12">Cytoplasm</location>
    </subcellularLocation>
    <subcellularLocation>
        <location evidence="12">Secreted</location>
    </subcellularLocation>
    <subcellularLocation>
        <location evidence="12">Cell surface</location>
    </subcellularLocation>
    <text evidence="12">Fractions of enolase are present in both the cytoplasm and on the cell surface.</text>
</comment>
<feature type="binding site" evidence="14">
    <location>
        <position position="164"/>
    </location>
    <ligand>
        <name>substrate</name>
    </ligand>
</feature>
<organism evidence="18 19">
    <name type="scientific">Paracoccus sphaerophysae</name>
    <dbReference type="NCBI Taxonomy" id="690417"/>
    <lineage>
        <taxon>Bacteria</taxon>
        <taxon>Pseudomonadati</taxon>
        <taxon>Pseudomonadota</taxon>
        <taxon>Alphaproteobacteria</taxon>
        <taxon>Rhodobacterales</taxon>
        <taxon>Paracoccaceae</taxon>
        <taxon>Paracoccus</taxon>
    </lineage>
</organism>
<dbReference type="FunFam" id="3.30.390.10:FF:000001">
    <property type="entry name" value="Enolase"/>
    <property type="match status" value="1"/>
</dbReference>
<dbReference type="PRINTS" id="PR00148">
    <property type="entry name" value="ENOLASE"/>
</dbReference>
<dbReference type="Gene3D" id="3.30.390.10">
    <property type="entry name" value="Enolase-like, N-terminal domain"/>
    <property type="match status" value="1"/>
</dbReference>
<comment type="catalytic activity">
    <reaction evidence="12">
        <text>(2R)-2-phosphoglycerate = phosphoenolpyruvate + H2O</text>
        <dbReference type="Rhea" id="RHEA:10164"/>
        <dbReference type="ChEBI" id="CHEBI:15377"/>
        <dbReference type="ChEBI" id="CHEBI:58289"/>
        <dbReference type="ChEBI" id="CHEBI:58702"/>
        <dbReference type="EC" id="4.2.1.11"/>
    </reaction>
</comment>
<sequence length="425" mass="44869">MTAIIDIFAREILDSRGNPTVEVDVTLEDGTLGRAAVPSGASTGAHEAVEKRDGDKGRYLGKGVLEAVAAVNGELSEALIGEDATEQLAIDQLMIELDGTPNKGRLGANAILGVSLAVAKAAAEASALPLYRYVGGAGARLLPVPMMNIINGGEHADNPIDIQEFMIMPVSADNIRDAIRMGSEVFHTLKKELSAAGLATGVGDEGGFAPNLSSTRDALDFILRSVEKAGYKPGDDIMLALDCASTEYFKGGKYEISGEGLSLTPAENVEYLAKLCADYPILSIEDGCSEDDWEGWKLLTDRLGETVQLVGDDLFVTNPARLAEGIARGCGNSLLVKVNQIGTLSETLDAVRMADRAGFTSVMSHRSGETEDATIADLAVATNCGQIKTGSLARSDRLAKYNQLIRIEEMLGATAEYAGRSILRG</sequence>
<feature type="binding site" evidence="14">
    <location>
        <position position="285"/>
    </location>
    <ligand>
        <name>substrate</name>
    </ligand>
</feature>
<dbReference type="SMART" id="SM01193">
    <property type="entry name" value="Enolase_N"/>
    <property type="match status" value="1"/>
</dbReference>
<evidence type="ECO:0000256" key="10">
    <source>
        <dbReference type="ARBA" id="ARBA00023239"/>
    </source>
</evidence>
<dbReference type="STRING" id="690417.IC63_05595"/>
<dbReference type="UniPathway" id="UPA00109">
    <property type="reaction ID" value="UER00187"/>
</dbReference>
<comment type="cofactor">
    <cofactor evidence="15">
        <name>Mg(2+)</name>
        <dbReference type="ChEBI" id="CHEBI:18420"/>
    </cofactor>
    <text evidence="15">Mg(2+) is required for catalysis and for stabilizing the dimer.</text>
</comment>
<feature type="binding site" evidence="12">
    <location>
        <position position="367"/>
    </location>
    <ligand>
        <name>(2R)-2-phosphoglycerate</name>
        <dbReference type="ChEBI" id="CHEBI:58289"/>
    </ligand>
</feature>
<keyword evidence="8 12" id="KW-0460">Magnesium</keyword>
<dbReference type="GO" id="GO:0006096">
    <property type="term" value="P:glycolytic process"/>
    <property type="evidence" value="ECO:0007669"/>
    <property type="project" value="UniProtKB-UniRule"/>
</dbReference>
<evidence type="ECO:0000259" key="17">
    <source>
        <dbReference type="SMART" id="SM01193"/>
    </source>
</evidence>
<feature type="binding site" evidence="12">
    <location>
        <position position="163"/>
    </location>
    <ligand>
        <name>(2R)-2-phosphoglycerate</name>
        <dbReference type="ChEBI" id="CHEBI:58289"/>
    </ligand>
</feature>
<evidence type="ECO:0000256" key="7">
    <source>
        <dbReference type="ARBA" id="ARBA00022723"/>
    </source>
</evidence>
<comment type="function">
    <text evidence="11 12">Catalyzes the reversible conversion of 2-phosphoglycerate (2-PG) into phosphoenolpyruvate (PEP). It is essential for the degradation of carbohydrates via glycolysis.</text>
</comment>
<dbReference type="SMART" id="SM01192">
    <property type="entry name" value="Enolase_C"/>
    <property type="match status" value="1"/>
</dbReference>
<evidence type="ECO:0000256" key="8">
    <source>
        <dbReference type="ARBA" id="ARBA00022842"/>
    </source>
</evidence>
<gene>
    <name evidence="12 18" type="primary">eno</name>
    <name evidence="18" type="ORF">IC63_05595</name>
</gene>
<feature type="domain" description="Enolase C-terminal TIM barrel" evidence="16">
    <location>
        <begin position="139"/>
        <end position="425"/>
    </location>
</feature>
<dbReference type="GO" id="GO:0009986">
    <property type="term" value="C:cell surface"/>
    <property type="evidence" value="ECO:0007669"/>
    <property type="project" value="UniProtKB-SubCell"/>
</dbReference>
<feature type="binding site" evidence="12">
    <location>
        <position position="366"/>
    </location>
    <ligand>
        <name>(2R)-2-phosphoglycerate</name>
        <dbReference type="ChEBI" id="CHEBI:58289"/>
    </ligand>
</feature>
<dbReference type="SFLD" id="SFLDG00178">
    <property type="entry name" value="enolase"/>
    <property type="match status" value="1"/>
</dbReference>
<feature type="binding site" evidence="14">
    <location>
        <begin position="364"/>
        <end position="367"/>
    </location>
    <ligand>
        <name>substrate</name>
    </ligand>
</feature>
<dbReference type="CDD" id="cd03313">
    <property type="entry name" value="enolase"/>
    <property type="match status" value="1"/>
</dbReference>
<comment type="similarity">
    <text evidence="2 12">Belongs to the enolase family.</text>
</comment>
<dbReference type="PANTHER" id="PTHR11902:SF1">
    <property type="entry name" value="ENOLASE"/>
    <property type="match status" value="1"/>
</dbReference>
<evidence type="ECO:0000313" key="18">
    <source>
        <dbReference type="EMBL" id="KGJ08308.1"/>
    </source>
</evidence>
<evidence type="ECO:0000256" key="13">
    <source>
        <dbReference type="PIRSR" id="PIRSR001400-1"/>
    </source>
</evidence>
<evidence type="ECO:0000256" key="3">
    <source>
        <dbReference type="ARBA" id="ARBA00012058"/>
    </source>
</evidence>
<evidence type="ECO:0000256" key="4">
    <source>
        <dbReference type="ARBA" id="ARBA00017068"/>
    </source>
</evidence>
<keyword evidence="9 12" id="KW-0324">Glycolysis</keyword>
<dbReference type="FunFam" id="3.20.20.120:FF:000001">
    <property type="entry name" value="Enolase"/>
    <property type="match status" value="1"/>
</dbReference>
<dbReference type="EMBL" id="JRKS01000011">
    <property type="protein sequence ID" value="KGJ08308.1"/>
    <property type="molecule type" value="Genomic_DNA"/>
</dbReference>
<feature type="binding site" evidence="12">
    <location>
        <position position="388"/>
    </location>
    <ligand>
        <name>(2R)-2-phosphoglycerate</name>
        <dbReference type="ChEBI" id="CHEBI:58289"/>
    </ligand>
</feature>
<dbReference type="InterPro" id="IPR020811">
    <property type="entry name" value="Enolase_N"/>
</dbReference>
<evidence type="ECO:0000313" key="19">
    <source>
        <dbReference type="Proteomes" id="UP000029917"/>
    </source>
</evidence>
<protein>
    <recommendedName>
        <fullName evidence="4 12">Enolase</fullName>
        <ecNumber evidence="3 12">4.2.1.11</ecNumber>
    </recommendedName>
    <alternativeName>
        <fullName evidence="12">2-phospho-D-glycerate hydro-lyase</fullName>
    </alternativeName>
    <alternativeName>
        <fullName evidence="12">2-phosphoglycerate dehydratase</fullName>
    </alternativeName>
</protein>
<dbReference type="SFLD" id="SFLDS00001">
    <property type="entry name" value="Enolase"/>
    <property type="match status" value="1"/>
</dbReference>
<name>A0A099FDG8_9RHOB</name>
<dbReference type="Gene3D" id="3.20.20.120">
    <property type="entry name" value="Enolase-like C-terminal domain"/>
    <property type="match status" value="1"/>
</dbReference>
<accession>A0A099FDG8</accession>
<dbReference type="InterPro" id="IPR036849">
    <property type="entry name" value="Enolase-like_C_sf"/>
</dbReference>
<dbReference type="InterPro" id="IPR029017">
    <property type="entry name" value="Enolase-like_N"/>
</dbReference>
<evidence type="ECO:0000256" key="5">
    <source>
        <dbReference type="ARBA" id="ARBA00022490"/>
    </source>
</evidence>
<dbReference type="Proteomes" id="UP000029917">
    <property type="component" value="Unassembled WGS sequence"/>
</dbReference>
<evidence type="ECO:0000256" key="11">
    <source>
        <dbReference type="ARBA" id="ARBA00045763"/>
    </source>
</evidence>
<dbReference type="GO" id="GO:0000287">
    <property type="term" value="F:magnesium ion binding"/>
    <property type="evidence" value="ECO:0007669"/>
    <property type="project" value="UniProtKB-UniRule"/>
</dbReference>
<dbReference type="PANTHER" id="PTHR11902">
    <property type="entry name" value="ENOLASE"/>
    <property type="match status" value="1"/>
</dbReference>
<keyword evidence="10 12" id="KW-0456">Lyase</keyword>
<evidence type="ECO:0000256" key="12">
    <source>
        <dbReference type="HAMAP-Rule" id="MF_00318"/>
    </source>
</evidence>
<dbReference type="SUPFAM" id="SSF51604">
    <property type="entry name" value="Enolase C-terminal domain-like"/>
    <property type="match status" value="1"/>
</dbReference>
<evidence type="ECO:0000259" key="16">
    <source>
        <dbReference type="SMART" id="SM01192"/>
    </source>
</evidence>
<comment type="cofactor">
    <cofactor evidence="12">
        <name>Mg(2+)</name>
        <dbReference type="ChEBI" id="CHEBI:18420"/>
    </cofactor>
    <text evidence="12">Binds a second Mg(2+) ion via substrate during catalysis.</text>
</comment>
<keyword evidence="7 12" id="KW-0479">Metal-binding</keyword>
<evidence type="ECO:0000256" key="6">
    <source>
        <dbReference type="ARBA" id="ARBA00022525"/>
    </source>
</evidence>
<feature type="binding site" evidence="14">
    <location>
        <position position="312"/>
    </location>
    <ligand>
        <name>substrate</name>
    </ligand>
</feature>
<dbReference type="Pfam" id="PF00113">
    <property type="entry name" value="Enolase_C"/>
    <property type="match status" value="1"/>
</dbReference>
<feature type="binding site" evidence="12 15">
    <location>
        <position position="285"/>
    </location>
    <ligand>
        <name>Mg(2+)</name>
        <dbReference type="ChEBI" id="CHEBI:18420"/>
    </ligand>
</feature>
<dbReference type="GO" id="GO:0004634">
    <property type="term" value="F:phosphopyruvate hydratase activity"/>
    <property type="evidence" value="ECO:0007669"/>
    <property type="project" value="UniProtKB-UniRule"/>
</dbReference>
<feature type="binding site" evidence="12">
    <location>
        <position position="337"/>
    </location>
    <ligand>
        <name>(2R)-2-phosphoglycerate</name>
        <dbReference type="ChEBI" id="CHEBI:58289"/>
    </ligand>
</feature>
<dbReference type="HAMAP" id="MF_00318">
    <property type="entry name" value="Enolase"/>
    <property type="match status" value="1"/>
</dbReference>
<feature type="binding site" evidence="14">
    <location>
        <position position="155"/>
    </location>
    <ligand>
        <name>substrate</name>
    </ligand>
</feature>
<keyword evidence="6 12" id="KW-0964">Secreted</keyword>
<dbReference type="InterPro" id="IPR020809">
    <property type="entry name" value="Enolase_CS"/>
</dbReference>
<dbReference type="SUPFAM" id="SSF54826">
    <property type="entry name" value="Enolase N-terminal domain-like"/>
    <property type="match status" value="1"/>
</dbReference>
<reference evidence="18 19" key="1">
    <citation type="submission" date="2014-09" db="EMBL/GenBank/DDBJ databases">
        <authorList>
            <person name="McGinnis J.M."/>
            <person name="Wolfgang W.J."/>
        </authorList>
    </citation>
    <scope>NUCLEOTIDE SEQUENCE [LARGE SCALE GENOMIC DNA]</scope>
    <source>
        <strain evidence="18 19">HAMBI 3106</strain>
    </source>
</reference>
<dbReference type="InterPro" id="IPR000941">
    <property type="entry name" value="Enolase"/>
</dbReference>
<dbReference type="EC" id="4.2.1.11" evidence="3 12"/>
<evidence type="ECO:0000256" key="14">
    <source>
        <dbReference type="PIRSR" id="PIRSR001400-2"/>
    </source>
</evidence>
<proteinExistence type="inferred from homology"/>
<feature type="binding site" evidence="12 15">
    <location>
        <position position="242"/>
    </location>
    <ligand>
        <name>Mg(2+)</name>
        <dbReference type="ChEBI" id="CHEBI:18420"/>
    </ligand>
</feature>
<evidence type="ECO:0000256" key="2">
    <source>
        <dbReference type="ARBA" id="ARBA00009604"/>
    </source>
</evidence>
<feature type="active site" description="Proton acceptor" evidence="12 13">
    <location>
        <position position="337"/>
    </location>
</feature>
<reference evidence="18 19" key="2">
    <citation type="submission" date="2014-10" db="EMBL/GenBank/DDBJ databases">
        <title>Paracoccus sanguinis sp. nov., isolated from clinical specimens of New York State patients.</title>
        <authorList>
            <person name="Mingle L.A."/>
            <person name="Cole J.A."/>
            <person name="Lapierre P."/>
            <person name="Musser K.A."/>
        </authorList>
    </citation>
    <scope>NUCLEOTIDE SEQUENCE [LARGE SCALE GENOMIC DNA]</scope>
    <source>
        <strain evidence="18 19">HAMBI 3106</strain>
    </source>
</reference>
<dbReference type="GO" id="GO:0005576">
    <property type="term" value="C:extracellular region"/>
    <property type="evidence" value="ECO:0007669"/>
    <property type="project" value="UniProtKB-SubCell"/>
</dbReference>
<dbReference type="OrthoDB" id="9804716at2"/>
<feature type="binding site" evidence="14">
    <location>
        <position position="388"/>
    </location>
    <ligand>
        <name>substrate</name>
    </ligand>
</feature>
<dbReference type="RefSeq" id="WP_036717700.1">
    <property type="nucleotide sequence ID" value="NZ_JRKS01000011.1"/>
</dbReference>
<dbReference type="PROSITE" id="PS00164">
    <property type="entry name" value="ENOLASE"/>
    <property type="match status" value="1"/>
</dbReference>
<dbReference type="SFLD" id="SFLDF00002">
    <property type="entry name" value="enolase"/>
    <property type="match status" value="1"/>
</dbReference>
<feature type="domain" description="Enolase N-terminal" evidence="17">
    <location>
        <begin position="4"/>
        <end position="134"/>
    </location>
</feature>